<dbReference type="EMBL" id="LBOK01000058">
    <property type="protein sequence ID" value="KKP32568.1"/>
    <property type="molecule type" value="Genomic_DNA"/>
</dbReference>
<evidence type="ECO:0000256" key="1">
    <source>
        <dbReference type="RuleBase" id="RU004508"/>
    </source>
</evidence>
<dbReference type="Gene3D" id="3.40.640.10">
    <property type="entry name" value="Type I PLP-dependent aspartate aminotransferase-like (Major domain)"/>
    <property type="match status" value="1"/>
</dbReference>
<dbReference type="SUPFAM" id="SSF51735">
    <property type="entry name" value="NAD(P)-binding Rossmann-fold domains"/>
    <property type="match status" value="1"/>
</dbReference>
<dbReference type="InterPro" id="IPR000653">
    <property type="entry name" value="DegT/StrS_aminotransferase"/>
</dbReference>
<protein>
    <submittedName>
        <fullName evidence="3">DegT/DnrJ/EryC1/StrS aminotransferase</fullName>
    </submittedName>
</protein>
<dbReference type="CDD" id="cd08946">
    <property type="entry name" value="SDR_e"/>
    <property type="match status" value="1"/>
</dbReference>
<dbReference type="InterPro" id="IPR015421">
    <property type="entry name" value="PyrdxlP-dep_Trfase_major"/>
</dbReference>
<accession>A0A0F9YMN4</accession>
<dbReference type="Pfam" id="PF01370">
    <property type="entry name" value="Epimerase"/>
    <property type="match status" value="1"/>
</dbReference>
<dbReference type="InterPro" id="IPR001509">
    <property type="entry name" value="Epimerase_deHydtase"/>
</dbReference>
<dbReference type="GO" id="GO:0000271">
    <property type="term" value="P:polysaccharide biosynthetic process"/>
    <property type="evidence" value="ECO:0007669"/>
    <property type="project" value="TreeGrafter"/>
</dbReference>
<evidence type="ECO:0000313" key="3">
    <source>
        <dbReference type="EMBL" id="KKP32568.1"/>
    </source>
</evidence>
<dbReference type="PANTHER" id="PTHR30244:SF34">
    <property type="entry name" value="DTDP-4-AMINO-4,6-DIDEOXYGALACTOSE TRANSAMINASE"/>
    <property type="match status" value="1"/>
</dbReference>
<dbReference type="InterPro" id="IPR036291">
    <property type="entry name" value="NAD(P)-bd_dom_sf"/>
</dbReference>
<dbReference type="GO" id="GO:0008483">
    <property type="term" value="F:transaminase activity"/>
    <property type="evidence" value="ECO:0007669"/>
    <property type="project" value="UniProtKB-KW"/>
</dbReference>
<dbReference type="PANTHER" id="PTHR30244">
    <property type="entry name" value="TRANSAMINASE"/>
    <property type="match status" value="1"/>
</dbReference>
<dbReference type="PATRIC" id="fig|1618475.3.peg.600"/>
<dbReference type="Gene3D" id="3.90.1150.10">
    <property type="entry name" value="Aspartate Aminotransferase, domain 1"/>
    <property type="match status" value="1"/>
</dbReference>
<keyword evidence="1" id="KW-0663">Pyridoxal phosphate</keyword>
<evidence type="ECO:0000259" key="2">
    <source>
        <dbReference type="Pfam" id="PF01370"/>
    </source>
</evidence>
<proteinExistence type="inferred from homology"/>
<dbReference type="Proteomes" id="UP000034349">
    <property type="component" value="Unassembled WGS sequence"/>
</dbReference>
<reference evidence="3 4" key="1">
    <citation type="journal article" date="2015" name="Nature">
        <title>rRNA introns, odd ribosomes, and small enigmatic genomes across a large radiation of phyla.</title>
        <authorList>
            <person name="Brown C.T."/>
            <person name="Hug L.A."/>
            <person name="Thomas B.C."/>
            <person name="Sharon I."/>
            <person name="Castelle C.J."/>
            <person name="Singh A."/>
            <person name="Wilkins M.J."/>
            <person name="Williams K.H."/>
            <person name="Banfield J.F."/>
        </authorList>
    </citation>
    <scope>NUCLEOTIDE SEQUENCE [LARGE SCALE GENOMIC DNA]</scope>
</reference>
<dbReference type="SUPFAM" id="SSF53383">
    <property type="entry name" value="PLP-dependent transferases"/>
    <property type="match status" value="1"/>
</dbReference>
<dbReference type="AlphaFoldDB" id="A0A0F9YMN4"/>
<dbReference type="Pfam" id="PF01041">
    <property type="entry name" value="DegT_DnrJ_EryC1"/>
    <property type="match status" value="1"/>
</dbReference>
<comment type="caution">
    <text evidence="3">The sequence shown here is derived from an EMBL/GenBank/DDBJ whole genome shotgun (WGS) entry which is preliminary data.</text>
</comment>
<gene>
    <name evidence="3" type="ORF">UR23_C0058G0003</name>
</gene>
<dbReference type="CDD" id="cd00616">
    <property type="entry name" value="AHBA_syn"/>
    <property type="match status" value="1"/>
</dbReference>
<sequence>MKKKVLITGGAGYIGYHLVRQLLKRKDVYITVLDSFLYEDSSLNEFKKNKNLSIIKGDICNLYDMVKVVKNADIVIALAAIVGDPACALDEEQTYSSNYHSTALLVQLCNYYKVKRLIFASSCSVYGASDILLNEGSKLSPLSLYAKTRIMSEELIKKNVSQNLEWIILRFGTVFGWSKRMRFDLVVNFLTANSFFAKKIDILGGDQWRPLVHVSDVANALFLSIFADGNIVSREIFNVGDNKLNVQIKDIAEKISSKIKKVRINYKHIPFSDRRNYKVSFDKIRTLLKFEAKYSIERITSKEINAVINVLKSGWITTGHKNLEFAKEINKIVGSKYCVPLNSCTASIHLALIAAGVKENDEIITTPMTFVSTINSILYLKAKPIFVDIKENDFIMDEERVERFITKKTKAILTVHYGGFSANLDKLTQIAKKYKLELIEDAAHSFGSKYKKKFIGQDSKYCCFSFYPTKNITTGEGGAFVTNNNKIFKRVSRLGLHGISKDAWKRYSKVGSWKYDVKEIGFKYNMTDIQAAIGLAQLSRYNELKKHRKIIYGIYSDGLSKVKEVEIVKGNNYSDPFQHLFVIRIKSKVINRNVFIEKMKEKNIICSVHFIPVYRFSVYKKLLTTKVKDYPQTEKAFQECVSIPFSSSITKKEATTVIKEVNKIFS</sequence>
<dbReference type="GO" id="GO:0030170">
    <property type="term" value="F:pyridoxal phosphate binding"/>
    <property type="evidence" value="ECO:0007669"/>
    <property type="project" value="TreeGrafter"/>
</dbReference>
<dbReference type="InterPro" id="IPR015422">
    <property type="entry name" value="PyrdxlP-dep_Trfase_small"/>
</dbReference>
<feature type="domain" description="NAD-dependent epimerase/dehydratase" evidence="2">
    <location>
        <begin position="5"/>
        <end position="240"/>
    </location>
</feature>
<keyword evidence="3" id="KW-0032">Aminotransferase</keyword>
<dbReference type="InterPro" id="IPR015424">
    <property type="entry name" value="PyrdxlP-dep_Trfase"/>
</dbReference>
<evidence type="ECO:0000313" key="4">
    <source>
        <dbReference type="Proteomes" id="UP000034349"/>
    </source>
</evidence>
<name>A0A0F9YMN4_9BACT</name>
<comment type="similarity">
    <text evidence="1">Belongs to the DegT/DnrJ/EryC1 family.</text>
</comment>
<keyword evidence="3" id="KW-0808">Transferase</keyword>
<dbReference type="Gene3D" id="3.40.50.720">
    <property type="entry name" value="NAD(P)-binding Rossmann-like Domain"/>
    <property type="match status" value="1"/>
</dbReference>
<organism evidence="3 4">
    <name type="scientific">Candidatus Roizmanbacteria bacterium GW2011_GWA2_32_13</name>
    <dbReference type="NCBI Taxonomy" id="1618475"/>
    <lineage>
        <taxon>Bacteria</taxon>
        <taxon>Candidatus Roizmaniibacteriota</taxon>
    </lineage>
</organism>